<dbReference type="OrthoDB" id="311164at2759"/>
<feature type="chain" id="PRO_5035879884" description="Transmembrane protein" evidence="2">
    <location>
        <begin position="19"/>
        <end position="940"/>
    </location>
</feature>
<evidence type="ECO:0000313" key="3">
    <source>
        <dbReference type="EMBL" id="CAD8149838.1"/>
    </source>
</evidence>
<organism evidence="3 4">
    <name type="scientific">Paramecium octaurelia</name>
    <dbReference type="NCBI Taxonomy" id="43137"/>
    <lineage>
        <taxon>Eukaryota</taxon>
        <taxon>Sar</taxon>
        <taxon>Alveolata</taxon>
        <taxon>Ciliophora</taxon>
        <taxon>Intramacronucleata</taxon>
        <taxon>Oligohymenophorea</taxon>
        <taxon>Peniculida</taxon>
        <taxon>Parameciidae</taxon>
        <taxon>Paramecium</taxon>
    </lineage>
</organism>
<feature type="signal peptide" evidence="2">
    <location>
        <begin position="1"/>
        <end position="18"/>
    </location>
</feature>
<keyword evidence="1" id="KW-0812">Transmembrane</keyword>
<feature type="transmembrane region" description="Helical" evidence="1">
    <location>
        <begin position="668"/>
        <end position="688"/>
    </location>
</feature>
<dbReference type="Proteomes" id="UP000683925">
    <property type="component" value="Unassembled WGS sequence"/>
</dbReference>
<protein>
    <recommendedName>
        <fullName evidence="5">Transmembrane protein</fullName>
    </recommendedName>
</protein>
<name>A0A8S1TDA8_PAROT</name>
<keyword evidence="2" id="KW-0732">Signal</keyword>
<gene>
    <name evidence="3" type="ORF">POCTA_138.1.T0230015</name>
</gene>
<evidence type="ECO:0000313" key="4">
    <source>
        <dbReference type="Proteomes" id="UP000683925"/>
    </source>
</evidence>
<reference evidence="3" key="1">
    <citation type="submission" date="2021-01" db="EMBL/GenBank/DDBJ databases">
        <authorList>
            <consortium name="Genoscope - CEA"/>
            <person name="William W."/>
        </authorList>
    </citation>
    <scope>NUCLEOTIDE SEQUENCE</scope>
</reference>
<evidence type="ECO:0000256" key="2">
    <source>
        <dbReference type="SAM" id="SignalP"/>
    </source>
</evidence>
<comment type="caution">
    <text evidence="3">The sequence shown here is derived from an EMBL/GenBank/DDBJ whole genome shotgun (WGS) entry which is preliminary data.</text>
</comment>
<accession>A0A8S1TDA8</accession>
<proteinExistence type="predicted"/>
<dbReference type="AlphaFoldDB" id="A0A8S1TDA8"/>
<evidence type="ECO:0008006" key="5">
    <source>
        <dbReference type="Google" id="ProtNLM"/>
    </source>
</evidence>
<dbReference type="EMBL" id="CAJJDP010000023">
    <property type="protein sequence ID" value="CAD8149838.1"/>
    <property type="molecule type" value="Genomic_DNA"/>
</dbReference>
<feature type="transmembrane region" description="Helical" evidence="1">
    <location>
        <begin position="213"/>
        <end position="233"/>
    </location>
</feature>
<sequence>MLLHICVILSFCQDLLRCYRTSNTNLEKLNLICVPTRIQPFQARTLYNELLSVHFGLDIGEALVMEMLSDGHYQYYYESRLFNQYISLICSSIALQRCLIVSIIFALNRCQFANFYSIGVNGYDHRYTNSPRSNSDVIIMSVLQAVKKVQQQAIHTQIQKIQIVRQVVKDIIFAIILLLILQKFLTPVLNYCLKLIRLEYIVQVILSKNILKVTIYLVYIQIGVILMIFMLAVRVGCHEFDLKFCQIYQRIEDYNFNLMIKYQPNMFIMILQQYFRIIREHELIGQRIQQRILQHIMAKGNNYIACIAQYALQPDSTNNYVECAQTCDICFGYRSNLLQQPGDCITTYTYYSTENKIAQTKWYCHLSCTNISQSIQFDNRIKIKLKGQYPHMLYKFVVQKNNFVSYAQGYCNECEQQELLLYCLQNGQNRILVIKQCNCKTGQYVLKIQIKYPVRTHAYTQCPDENTYNQLNLEGFSVQSSIWRYVIQKCHTCFQPADSTSNSCFLTCIPGQNRVSSETFTYKCEVYSGTEPTNCIYCVECSNRKITTTGECLCKLLYYDYGTDNIDCQRCHYASLTCQILLKKMHAWNVLQLENQVHQDINLNVYALLIILLMMDFQSTSNLRPYLFDMQWSSSIKQIVSSSCDVQLVITILENQNIQIILLNYQQYAIFLLNIPSITLRYLYFLFFGSELQIIQRKYLQVQGRILYSGWNYLVQKCLYKCETCQTQAEKCLSCPLYSLNILDNDCLCPGEQFEKQDEEVFQNAISNANPVMGRMRIIVFLVTLQILYQNIACSAYYYNCYYIKQLIISIAKIICKMNDINTRQKFYLCSCKCTTKCQSRQSRQILECHNSCKTCRGIVLMTSKECKLEIHLYAMMDISTQEYLFVKIIRIFQQIECSYKCKQFYKQSDSFRYLSNNSFRFHVLVSTNENVYKIIMMMG</sequence>
<feature type="transmembrane region" description="Helical" evidence="1">
    <location>
        <begin position="778"/>
        <end position="799"/>
    </location>
</feature>
<keyword evidence="1" id="KW-0472">Membrane</keyword>
<keyword evidence="1" id="KW-1133">Transmembrane helix</keyword>
<feature type="transmembrane region" description="Helical" evidence="1">
    <location>
        <begin position="171"/>
        <end position="193"/>
    </location>
</feature>
<evidence type="ECO:0000256" key="1">
    <source>
        <dbReference type="SAM" id="Phobius"/>
    </source>
</evidence>
<keyword evidence="4" id="KW-1185">Reference proteome</keyword>